<organism evidence="2 3">
    <name type="scientific">Streptococcus pluranimalium</name>
    <dbReference type="NCBI Taxonomy" id="82348"/>
    <lineage>
        <taxon>Bacteria</taxon>
        <taxon>Bacillati</taxon>
        <taxon>Bacillota</taxon>
        <taxon>Bacilli</taxon>
        <taxon>Lactobacillales</taxon>
        <taxon>Streptococcaceae</taxon>
        <taxon>Streptococcus</taxon>
    </lineage>
</organism>
<dbReference type="OrthoDB" id="2236963at2"/>
<evidence type="ECO:0000313" key="3">
    <source>
        <dbReference type="Proteomes" id="UP000238956"/>
    </source>
</evidence>
<dbReference type="KEGG" id="splr:C0J00_02180"/>
<keyword evidence="3" id="KW-1185">Reference proteome</keyword>
<keyword evidence="1" id="KW-0812">Transmembrane</keyword>
<gene>
    <name evidence="2" type="ORF">C0J00_02180</name>
</gene>
<dbReference type="Proteomes" id="UP000238956">
    <property type="component" value="Chromosome"/>
</dbReference>
<protein>
    <submittedName>
        <fullName evidence="2">Uncharacterized protein</fullName>
    </submittedName>
</protein>
<feature type="transmembrane region" description="Helical" evidence="1">
    <location>
        <begin position="49"/>
        <end position="68"/>
    </location>
</feature>
<keyword evidence="1" id="KW-0472">Membrane</keyword>
<evidence type="ECO:0000313" key="2">
    <source>
        <dbReference type="EMBL" id="AUW96017.1"/>
    </source>
</evidence>
<dbReference type="EMBL" id="CP025536">
    <property type="protein sequence ID" value="AUW96017.1"/>
    <property type="molecule type" value="Genomic_DNA"/>
</dbReference>
<dbReference type="GeneID" id="98392719"/>
<keyword evidence="1" id="KW-1133">Transmembrane helix</keyword>
<sequence>MKRTKLTIVLILVFIVFLILLPFLAEMNVLGTPLKCLKSYFSSDSNKEYFEVVLSAIVILTTFILFYWQNTIESHNKKRELKEEKEKQEKLYLEQRERERALVRPLFLTELQEQNSAIRLFIRESTPLTNITVYYQNVEDESFKEEFVGNAVSGDYIFRFNSDKLESAIIECRTYLDENIYFQYHVGNNLLHYRIVDGEDLNYIREILKRRILNDSIENNLSHIIEIYNIQLQHSVYESIFFNKFIEFFSSHKQYWRISKEDKLLRLSVILGEDDIEISLSRSIGLDSKHDYAQTPEIFVELLEVINKYLKDCWYTTCEEAEQERYYFIGNIRNYQGTEIGSYVERFENEMINRKLITQYIDDLITYLQKTKQMVDFPLRIVEVYLNKYVTISKERVEYPNEVKHVKEQIRNDLRKVFSKYILKGNE</sequence>
<proteinExistence type="predicted"/>
<reference evidence="2 3" key="1">
    <citation type="submission" date="2017-12" db="EMBL/GenBank/DDBJ databases">
        <authorList>
            <person name="Hurst M.R.H."/>
        </authorList>
    </citation>
    <scope>NUCLEOTIDE SEQUENCE [LARGE SCALE GENOMIC DNA]</scope>
    <source>
        <strain evidence="2 3">TH11417</strain>
    </source>
</reference>
<evidence type="ECO:0000256" key="1">
    <source>
        <dbReference type="SAM" id="Phobius"/>
    </source>
</evidence>
<dbReference type="RefSeq" id="WP_104967358.1">
    <property type="nucleotide sequence ID" value="NZ_CP025536.1"/>
</dbReference>
<name>A0A2L0D2F5_9STRE</name>
<accession>A0A2L0D2F5</accession>
<reference evidence="2 3" key="2">
    <citation type="submission" date="2018-02" db="EMBL/GenBank/DDBJ databases">
        <title>Whole genome sequencing analysis of Streptococcus pluranimalium isolated from cattle infected mastitis in China.</title>
        <authorList>
            <person name="Zhang J.-R."/>
            <person name="Hu G.-Z."/>
        </authorList>
    </citation>
    <scope>NUCLEOTIDE SEQUENCE [LARGE SCALE GENOMIC DNA]</scope>
    <source>
        <strain evidence="2 3">TH11417</strain>
    </source>
</reference>
<dbReference type="AlphaFoldDB" id="A0A2L0D2F5"/>